<name>A0A0K0D8T0_ANGCA</name>
<dbReference type="WBParaSite" id="ACAC_0000647501-mRNA-1">
    <property type="protein sequence ID" value="ACAC_0000647501-mRNA-1"/>
    <property type="gene ID" value="ACAC_0000647501"/>
</dbReference>
<dbReference type="AlphaFoldDB" id="A0A0K0D8T0"/>
<protein>
    <submittedName>
        <fullName evidence="2">Nucleos_tra2_N domain-containing protein</fullName>
    </submittedName>
</protein>
<accession>A0A0K0D8T0</accession>
<evidence type="ECO:0000313" key="1">
    <source>
        <dbReference type="Proteomes" id="UP000035642"/>
    </source>
</evidence>
<reference evidence="1" key="1">
    <citation type="submission" date="2012-09" db="EMBL/GenBank/DDBJ databases">
        <authorList>
            <person name="Martin A.A."/>
        </authorList>
    </citation>
    <scope>NUCLEOTIDE SEQUENCE</scope>
</reference>
<reference evidence="2" key="2">
    <citation type="submission" date="2017-02" db="UniProtKB">
        <authorList>
            <consortium name="WormBaseParasite"/>
        </authorList>
    </citation>
    <scope>IDENTIFICATION</scope>
</reference>
<dbReference type="Proteomes" id="UP000035642">
    <property type="component" value="Unassembled WGS sequence"/>
</dbReference>
<evidence type="ECO:0000313" key="2">
    <source>
        <dbReference type="WBParaSite" id="ACAC_0000647501-mRNA-1"/>
    </source>
</evidence>
<sequence length="57" mass="6493">MILALGARGVYEKFAKKTFLMILLSTLQMSGAQVVYWYETGLLFRKGPVRSHGRQMV</sequence>
<keyword evidence="1" id="KW-1185">Reference proteome</keyword>
<proteinExistence type="predicted"/>
<organism evidence="1 2">
    <name type="scientific">Angiostrongylus cantonensis</name>
    <name type="common">Rat lungworm</name>
    <dbReference type="NCBI Taxonomy" id="6313"/>
    <lineage>
        <taxon>Eukaryota</taxon>
        <taxon>Metazoa</taxon>
        <taxon>Ecdysozoa</taxon>
        <taxon>Nematoda</taxon>
        <taxon>Chromadorea</taxon>
        <taxon>Rhabditida</taxon>
        <taxon>Rhabditina</taxon>
        <taxon>Rhabditomorpha</taxon>
        <taxon>Strongyloidea</taxon>
        <taxon>Metastrongylidae</taxon>
        <taxon>Angiostrongylus</taxon>
    </lineage>
</organism>